<evidence type="ECO:0000313" key="3">
    <source>
        <dbReference type="EMBL" id="CDH30891.1"/>
    </source>
</evidence>
<dbReference type="PANTHER" id="PTHR10277">
    <property type="entry name" value="HOMOCITRATE SYNTHASE-RELATED"/>
    <property type="match status" value="1"/>
</dbReference>
<dbReference type="Proteomes" id="UP000028480">
    <property type="component" value="Unassembled WGS sequence"/>
</dbReference>
<feature type="domain" description="Pyruvate carboxyltransferase" evidence="2">
    <location>
        <begin position="20"/>
        <end position="278"/>
    </location>
</feature>
<dbReference type="SUPFAM" id="SSF51569">
    <property type="entry name" value="Aldolase"/>
    <property type="match status" value="1"/>
</dbReference>
<evidence type="ECO:0000259" key="2">
    <source>
        <dbReference type="PROSITE" id="PS50991"/>
    </source>
</evidence>
<dbReference type="Gene3D" id="3.20.20.70">
    <property type="entry name" value="Aldolase class I"/>
    <property type="match status" value="1"/>
</dbReference>
<dbReference type="HOGENOM" id="CLU_056351_0_0_6"/>
<protein>
    <submittedName>
        <fullName evidence="3">Isopropylmalate/homocitrate/citramalate synthase</fullName>
    </submittedName>
</protein>
<comment type="caution">
    <text evidence="3">The sequence shown here is derived from an EMBL/GenBank/DDBJ whole genome shotgun (WGS) entry which is preliminary data.</text>
</comment>
<evidence type="ECO:0000256" key="1">
    <source>
        <dbReference type="ARBA" id="ARBA00023211"/>
    </source>
</evidence>
<evidence type="ECO:0000313" key="4">
    <source>
        <dbReference type="Proteomes" id="UP000028480"/>
    </source>
</evidence>
<accession>A0A077QF47</accession>
<dbReference type="InterPro" id="IPR013785">
    <property type="entry name" value="Aldolase_TIM"/>
</dbReference>
<dbReference type="Pfam" id="PF00682">
    <property type="entry name" value="HMGL-like"/>
    <property type="match status" value="1"/>
</dbReference>
<dbReference type="GO" id="GO:0003852">
    <property type="term" value="F:2-isopropylmalate synthase activity"/>
    <property type="evidence" value="ECO:0007669"/>
    <property type="project" value="TreeGrafter"/>
</dbReference>
<dbReference type="EMBL" id="CBTB010000019">
    <property type="protein sequence ID" value="CDH30891.1"/>
    <property type="molecule type" value="Genomic_DNA"/>
</dbReference>
<dbReference type="GO" id="GO:0009098">
    <property type="term" value="P:L-leucine biosynthetic process"/>
    <property type="evidence" value="ECO:0007669"/>
    <property type="project" value="TreeGrafter"/>
</dbReference>
<dbReference type="PROSITE" id="PS50991">
    <property type="entry name" value="PYR_CT"/>
    <property type="match status" value="1"/>
</dbReference>
<keyword evidence="1" id="KW-0464">Manganese</keyword>
<name>A0A077QF47_XENBV</name>
<sequence length="409" mass="46662">MALLTLPKNHKPRFSNFNIDGILDETLREGSERCPFSISTDKKIPLISNIFDTGIRDIVFGSGPNDPTDLASVIKQLTHQDKLPSDAKFSFIMLLNCHEPLMKQFKYFPDEFKKYVTISFGMVSHRSDEKIFEKTTEELRSYGFTSFRVSLLNNFSAGVDEKSYEKIIKEIDRTLYMDINVVRINDSLGTIYPEAMTVLAANLRHDYPLVNFCMHAHNDRGLGLQNALVSIYNGFNLIEGGFAGTGNRSGLPAIEILNFIFKEKSISINNKYLDKPLVLDTARLTERTFLSIPDLYRPISGHIVEQENMGVANIPSFLGASREIPYFLNSIGLHDATLQKIMFDEGLFDAASDPMLIQQIKEKFDRMLIEVCSKKEREFEKIRNQLDQFYSTDVLYTSSVGKYTRDFLK</sequence>
<dbReference type="AlphaFoldDB" id="A0A077QF47"/>
<organism evidence="3 4">
    <name type="scientific">Xenorhabdus bovienii str. Intermedium</name>
    <dbReference type="NCBI Taxonomy" id="1379677"/>
    <lineage>
        <taxon>Bacteria</taxon>
        <taxon>Pseudomonadati</taxon>
        <taxon>Pseudomonadota</taxon>
        <taxon>Gammaproteobacteria</taxon>
        <taxon>Enterobacterales</taxon>
        <taxon>Morganellaceae</taxon>
        <taxon>Xenorhabdus</taxon>
    </lineage>
</organism>
<dbReference type="RefSeq" id="WP_038182977.1">
    <property type="nucleotide sequence ID" value="NZ_CAWLWA010000084.1"/>
</dbReference>
<dbReference type="InterPro" id="IPR050073">
    <property type="entry name" value="2-IPM_HCS-like"/>
</dbReference>
<proteinExistence type="predicted"/>
<dbReference type="InterPro" id="IPR000891">
    <property type="entry name" value="PYR_CT"/>
</dbReference>
<gene>
    <name evidence="3" type="ORF">XBI1_1150019</name>
</gene>
<dbReference type="PANTHER" id="PTHR10277:SF9">
    <property type="entry name" value="2-ISOPROPYLMALATE SYNTHASE 1, CHLOROPLASTIC-RELATED"/>
    <property type="match status" value="1"/>
</dbReference>
<reference evidence="3" key="1">
    <citation type="submission" date="2013-07" db="EMBL/GenBank/DDBJ databases">
        <title>Sub-species coevolution in mutualistic symbiosis.</title>
        <authorList>
            <person name="Murfin K."/>
            <person name="Klassen J."/>
            <person name="Lee M."/>
            <person name="Forst S."/>
            <person name="Stock P."/>
            <person name="Goodrich-Blair H."/>
        </authorList>
    </citation>
    <scope>NUCLEOTIDE SEQUENCE [LARGE SCALE GENOMIC DNA]</scope>
    <source>
        <strain evidence="3">Intermedium</strain>
    </source>
</reference>